<accession>A0A6B3Z926</accession>
<keyword evidence="3" id="KW-0819">tRNA processing</keyword>
<dbReference type="Gene3D" id="1.10.246.80">
    <property type="match status" value="1"/>
</dbReference>
<dbReference type="EMBL" id="SWOY01000015">
    <property type="protein sequence ID" value="NFG18773.1"/>
    <property type="molecule type" value="Genomic_DNA"/>
</dbReference>
<name>A0A6B3Z926_CLOBO</name>
<dbReference type="GO" id="GO:0000166">
    <property type="term" value="F:nucleotide binding"/>
    <property type="evidence" value="ECO:0007669"/>
    <property type="project" value="UniProtKB-KW"/>
</dbReference>
<reference evidence="12 13" key="1">
    <citation type="submission" date="2019-04" db="EMBL/GenBank/DDBJ databases">
        <title>Genome sequencing of Clostridium botulinum Groups I-IV and Clostridium butyricum.</title>
        <authorList>
            <person name="Brunt J."/>
            <person name="Van Vliet A.H.M."/>
            <person name="Stringer S.C."/>
            <person name="Carter A.T."/>
            <person name="Peck M.W."/>
        </authorList>
    </citation>
    <scope>NUCLEOTIDE SEQUENCE [LARGE SCALE GENOMIC DNA]</scope>
    <source>
        <strain evidence="12 13">IFR 18/037</strain>
    </source>
</reference>
<dbReference type="Pfam" id="PF01966">
    <property type="entry name" value="HD"/>
    <property type="match status" value="1"/>
</dbReference>
<protein>
    <submittedName>
        <fullName evidence="12">HD domain-containing protein</fullName>
    </submittedName>
</protein>
<dbReference type="Gene3D" id="3.30.460.10">
    <property type="entry name" value="Beta Polymerase, domain 2"/>
    <property type="match status" value="1"/>
</dbReference>
<dbReference type="Gene3D" id="1.10.3090.10">
    <property type="entry name" value="cca-adding enzyme, domain 2"/>
    <property type="match status" value="1"/>
</dbReference>
<dbReference type="InterPro" id="IPR003607">
    <property type="entry name" value="HD/PDEase_dom"/>
</dbReference>
<dbReference type="PANTHER" id="PTHR46173:SF1">
    <property type="entry name" value="CCA TRNA NUCLEOTIDYLTRANSFERASE 1, MITOCHONDRIAL"/>
    <property type="match status" value="1"/>
</dbReference>
<dbReference type="GO" id="GO:0016779">
    <property type="term" value="F:nucleotidyltransferase activity"/>
    <property type="evidence" value="ECO:0007669"/>
    <property type="project" value="UniProtKB-KW"/>
</dbReference>
<dbReference type="SUPFAM" id="SSF81891">
    <property type="entry name" value="Poly A polymerase C-terminal region-like"/>
    <property type="match status" value="1"/>
</dbReference>
<dbReference type="AlphaFoldDB" id="A0A6B3Z926"/>
<comment type="cofactor">
    <cofactor evidence="1">
        <name>Mg(2+)</name>
        <dbReference type="ChEBI" id="CHEBI:18420"/>
    </cofactor>
</comment>
<evidence type="ECO:0000256" key="1">
    <source>
        <dbReference type="ARBA" id="ARBA00001946"/>
    </source>
</evidence>
<comment type="similarity">
    <text evidence="8">Belongs to the tRNA nucleotidyltransferase/poly(A) polymerase family.</text>
</comment>
<evidence type="ECO:0000256" key="6">
    <source>
        <dbReference type="ARBA" id="ARBA00022741"/>
    </source>
</evidence>
<dbReference type="InterPro" id="IPR050264">
    <property type="entry name" value="Bact_CCA-adding_enz_type3_sf"/>
</dbReference>
<dbReference type="CDD" id="cd00077">
    <property type="entry name" value="HDc"/>
    <property type="match status" value="1"/>
</dbReference>
<dbReference type="GO" id="GO:0046872">
    <property type="term" value="F:metal ion binding"/>
    <property type="evidence" value="ECO:0007669"/>
    <property type="project" value="UniProtKB-KW"/>
</dbReference>
<keyword evidence="7" id="KW-0460">Magnesium</keyword>
<comment type="caution">
    <text evidence="12">The sequence shown here is derived from an EMBL/GenBank/DDBJ whole genome shotgun (WGS) entry which is preliminary data.</text>
</comment>
<dbReference type="InterPro" id="IPR032828">
    <property type="entry name" value="PolyA_RNA-bd"/>
</dbReference>
<evidence type="ECO:0000256" key="8">
    <source>
        <dbReference type="RuleBase" id="RU003953"/>
    </source>
</evidence>
<keyword evidence="5" id="KW-0479">Metal-binding</keyword>
<evidence type="ECO:0000259" key="10">
    <source>
        <dbReference type="Pfam" id="PF01966"/>
    </source>
</evidence>
<dbReference type="Pfam" id="PF12627">
    <property type="entry name" value="PolyA_pol_RNAbd"/>
    <property type="match status" value="1"/>
</dbReference>
<dbReference type="RefSeq" id="WP_012705655.1">
    <property type="nucleotide sequence ID" value="NZ_CP013296.1"/>
</dbReference>
<dbReference type="Pfam" id="PF01743">
    <property type="entry name" value="PolyA_pol"/>
    <property type="match status" value="1"/>
</dbReference>
<evidence type="ECO:0000256" key="3">
    <source>
        <dbReference type="ARBA" id="ARBA00022694"/>
    </source>
</evidence>
<evidence type="ECO:0000256" key="4">
    <source>
        <dbReference type="ARBA" id="ARBA00022695"/>
    </source>
</evidence>
<keyword evidence="6" id="KW-0547">Nucleotide-binding</keyword>
<dbReference type="CDD" id="cd05398">
    <property type="entry name" value="NT_ClassII-CCAase"/>
    <property type="match status" value="1"/>
</dbReference>
<dbReference type="PANTHER" id="PTHR46173">
    <property type="entry name" value="CCA TRNA NUCLEOTIDYLTRANSFERASE 1, MITOCHONDRIAL"/>
    <property type="match status" value="1"/>
</dbReference>
<dbReference type="Proteomes" id="UP000478995">
    <property type="component" value="Unassembled WGS sequence"/>
</dbReference>
<feature type="domain" description="tRNA nucleotidyltransferase/poly(A) polymerase RNA and SrmB- binding" evidence="11">
    <location>
        <begin position="179"/>
        <end position="240"/>
    </location>
</feature>
<dbReference type="InterPro" id="IPR043519">
    <property type="entry name" value="NT_sf"/>
</dbReference>
<keyword evidence="2 8" id="KW-0808">Transferase</keyword>
<keyword evidence="4" id="KW-0548">Nucleotidyltransferase</keyword>
<evidence type="ECO:0000313" key="13">
    <source>
        <dbReference type="Proteomes" id="UP000478995"/>
    </source>
</evidence>
<feature type="domain" description="HD" evidence="10">
    <location>
        <begin position="268"/>
        <end position="337"/>
    </location>
</feature>
<keyword evidence="8" id="KW-0694">RNA-binding</keyword>
<evidence type="ECO:0000256" key="5">
    <source>
        <dbReference type="ARBA" id="ARBA00022723"/>
    </source>
</evidence>
<evidence type="ECO:0000313" key="12">
    <source>
        <dbReference type="EMBL" id="NFG18773.1"/>
    </source>
</evidence>
<dbReference type="InterPro" id="IPR002646">
    <property type="entry name" value="PolA_pol_head_dom"/>
</dbReference>
<dbReference type="InterPro" id="IPR006674">
    <property type="entry name" value="HD_domain"/>
</dbReference>
<dbReference type="GO" id="GO:0000049">
    <property type="term" value="F:tRNA binding"/>
    <property type="evidence" value="ECO:0007669"/>
    <property type="project" value="TreeGrafter"/>
</dbReference>
<feature type="domain" description="Poly A polymerase head" evidence="9">
    <location>
        <begin position="29"/>
        <end position="152"/>
    </location>
</feature>
<dbReference type="GO" id="GO:0008033">
    <property type="term" value="P:tRNA processing"/>
    <property type="evidence" value="ECO:0007669"/>
    <property type="project" value="UniProtKB-KW"/>
</dbReference>
<evidence type="ECO:0000256" key="2">
    <source>
        <dbReference type="ARBA" id="ARBA00022679"/>
    </source>
</evidence>
<sequence length="450" mass="51838">MLNKNIKIQIPKGVEYIINILQENGYEACIVGGAVRDSLLERKVNDWDITTSANPQEVVNIFENLGYKIIPTGLKHGTVTILINSIGYEVTTFRIDGEYEDNRRPKEVKFTSNLKEDLKRRDLTINAMAYNDKIGLVDYFHGLEDLNNKIIRCVGNSKDRFNEDSLRMLRCIRFASQLNFHMEESTKFNIRELSKNIANVSMERTRDELCKILVSSQPVYGIRNIVELNLMDYIIPELKACVGFEQHNIHHDKDIYGHILSVVENVPNKLELRLAALLHDIGKPRCFSIGDNGQGHFYGHQKISADMTKDILKRLKFDNKTIYKVDKLVYNHMTRYNKLRTPNIKKFINKVGIDNLDDLFELQVADIKGSAKEYHSFDNVLNLKIKCEKILSEKQPLTIKDLDINGYDLMKLGINQGREIGIMLNKLLDIILENPNLNNKEDLIKIVESI</sequence>
<organism evidence="12 13">
    <name type="scientific">Clostridium botulinum</name>
    <dbReference type="NCBI Taxonomy" id="1491"/>
    <lineage>
        <taxon>Bacteria</taxon>
        <taxon>Bacillati</taxon>
        <taxon>Bacillota</taxon>
        <taxon>Clostridia</taxon>
        <taxon>Eubacteriales</taxon>
        <taxon>Clostridiaceae</taxon>
        <taxon>Clostridium</taxon>
    </lineage>
</organism>
<proteinExistence type="inferred from homology"/>
<evidence type="ECO:0000256" key="7">
    <source>
        <dbReference type="ARBA" id="ARBA00022842"/>
    </source>
</evidence>
<evidence type="ECO:0000259" key="9">
    <source>
        <dbReference type="Pfam" id="PF01743"/>
    </source>
</evidence>
<gene>
    <name evidence="12" type="ORF">FC794_18745</name>
</gene>
<dbReference type="SUPFAM" id="SSF81301">
    <property type="entry name" value="Nucleotidyltransferase"/>
    <property type="match status" value="1"/>
</dbReference>
<evidence type="ECO:0000259" key="11">
    <source>
        <dbReference type="Pfam" id="PF12627"/>
    </source>
</evidence>